<accession>A0ACC3YK97</accession>
<name>A0ACC3YK97_COLTU</name>
<reference evidence="1 2" key="1">
    <citation type="journal article" date="2020" name="Phytopathology">
        <title>Genome Sequence Resources of Colletotrichum truncatum, C. plurivorum, C. musicola, and C. sojae: Four Species Pathogenic to Soybean (Glycine max).</title>
        <authorList>
            <person name="Rogerio F."/>
            <person name="Boufleur T.R."/>
            <person name="Ciampi-Guillardi M."/>
            <person name="Sukno S.A."/>
            <person name="Thon M.R."/>
            <person name="Massola Junior N.S."/>
            <person name="Baroncelli R."/>
        </authorList>
    </citation>
    <scope>NUCLEOTIDE SEQUENCE [LARGE SCALE GENOMIC DNA]</scope>
    <source>
        <strain evidence="1 2">CMES1059</strain>
    </source>
</reference>
<evidence type="ECO:0000313" key="1">
    <source>
        <dbReference type="EMBL" id="KAL0932340.1"/>
    </source>
</evidence>
<comment type="caution">
    <text evidence="1">The sequence shown here is derived from an EMBL/GenBank/DDBJ whole genome shotgun (WGS) entry which is preliminary data.</text>
</comment>
<protein>
    <submittedName>
        <fullName evidence="1">Uncharacterized protein</fullName>
    </submittedName>
</protein>
<evidence type="ECO:0000313" key="2">
    <source>
        <dbReference type="Proteomes" id="UP000805649"/>
    </source>
</evidence>
<dbReference type="EMBL" id="VUJX02000009">
    <property type="protein sequence ID" value="KAL0932340.1"/>
    <property type="molecule type" value="Genomic_DNA"/>
</dbReference>
<sequence length="201" mass="22397">MSKPIKTAGTVGGIKVISLGSDDKMSENSAQKGSSVVTSEHPVDCLPAKEKKIKKAKKKMAHERDNGMSDWELVDFPEDVNGRVRAVAAELHSQYGDKIRALEGEQERLQRFINKVHADAFATKMKQNEQESRLREQLAYVTLQYHRLLARSMSKDKDLGDFKEVPLGEPEDEPEVKLKVNPKEKPEEKPDTSLGGSIGGK</sequence>
<proteinExistence type="predicted"/>
<dbReference type="Proteomes" id="UP000805649">
    <property type="component" value="Unassembled WGS sequence"/>
</dbReference>
<gene>
    <name evidence="1" type="ORF">CTRU02_213293</name>
</gene>
<organism evidence="1 2">
    <name type="scientific">Colletotrichum truncatum</name>
    <name type="common">Anthracnose fungus</name>
    <name type="synonym">Colletotrichum capsici</name>
    <dbReference type="NCBI Taxonomy" id="5467"/>
    <lineage>
        <taxon>Eukaryota</taxon>
        <taxon>Fungi</taxon>
        <taxon>Dikarya</taxon>
        <taxon>Ascomycota</taxon>
        <taxon>Pezizomycotina</taxon>
        <taxon>Sordariomycetes</taxon>
        <taxon>Hypocreomycetidae</taxon>
        <taxon>Glomerellales</taxon>
        <taxon>Glomerellaceae</taxon>
        <taxon>Colletotrichum</taxon>
        <taxon>Colletotrichum truncatum species complex</taxon>
    </lineage>
</organism>
<keyword evidence="2" id="KW-1185">Reference proteome</keyword>